<dbReference type="InterPro" id="IPR000659">
    <property type="entry name" value="Pyridox_Oxase"/>
</dbReference>
<evidence type="ECO:0000313" key="8">
    <source>
        <dbReference type="Proteomes" id="UP000234206"/>
    </source>
</evidence>
<feature type="binding site" evidence="4">
    <location>
        <position position="88"/>
    </location>
    <ligand>
        <name>FMN</name>
        <dbReference type="ChEBI" id="CHEBI:58210"/>
    </ligand>
</feature>
<evidence type="ECO:0000256" key="2">
    <source>
        <dbReference type="ARBA" id="ARBA00022643"/>
    </source>
</evidence>
<dbReference type="PIRSF" id="PIRSF000190">
    <property type="entry name" value="Pyd_amn-ph_oxd"/>
    <property type="match status" value="1"/>
</dbReference>
<evidence type="ECO:0000256" key="4">
    <source>
        <dbReference type="PIRSR" id="PIRSR000190-2"/>
    </source>
</evidence>
<feature type="domain" description="Pyridoxamine 5'-phosphate oxidase N-terminal" evidence="6">
    <location>
        <begin position="38"/>
        <end position="156"/>
    </location>
</feature>
<dbReference type="RefSeq" id="WP_070704060.1">
    <property type="nucleotide sequence ID" value="NZ_JBHLVH010000009.1"/>
</dbReference>
<dbReference type="PANTHER" id="PTHR10851">
    <property type="entry name" value="PYRIDOXINE-5-PHOSPHATE OXIDASE"/>
    <property type="match status" value="1"/>
</dbReference>
<evidence type="ECO:0000256" key="3">
    <source>
        <dbReference type="ARBA" id="ARBA00023002"/>
    </source>
</evidence>
<evidence type="ECO:0000256" key="5">
    <source>
        <dbReference type="SAM" id="MobiDB-lite"/>
    </source>
</evidence>
<dbReference type="SUPFAM" id="SSF50475">
    <property type="entry name" value="FMN-binding split barrel"/>
    <property type="match status" value="1"/>
</dbReference>
<keyword evidence="1" id="KW-0285">Flavoprotein</keyword>
<dbReference type="GO" id="GO:0010181">
    <property type="term" value="F:FMN binding"/>
    <property type="evidence" value="ECO:0007669"/>
    <property type="project" value="InterPro"/>
</dbReference>
<name>A0A2I1P8F8_9MICO</name>
<keyword evidence="2 4" id="KW-0288">FMN</keyword>
<comment type="cofactor">
    <cofactor evidence="4">
        <name>FMN</name>
        <dbReference type="ChEBI" id="CHEBI:58210"/>
    </cofactor>
    <text evidence="4">Binds 1 FMN per subunit.</text>
</comment>
<reference evidence="7 8" key="1">
    <citation type="submission" date="2017-12" db="EMBL/GenBank/DDBJ databases">
        <title>Phylogenetic diversity of female urinary microbiome.</title>
        <authorList>
            <person name="Thomas-White K."/>
            <person name="Wolfe A.J."/>
        </authorList>
    </citation>
    <scope>NUCLEOTIDE SEQUENCE [LARGE SCALE GENOMIC DNA]</scope>
    <source>
        <strain evidence="7 8">UMB1298</strain>
    </source>
</reference>
<gene>
    <name evidence="7" type="ORF">CYJ76_10655</name>
</gene>
<comment type="caution">
    <text evidence="7">The sequence shown here is derived from an EMBL/GenBank/DDBJ whole genome shotgun (WGS) entry which is preliminary data.</text>
</comment>
<feature type="binding site" evidence="4">
    <location>
        <begin position="66"/>
        <end position="71"/>
    </location>
    <ligand>
        <name>FMN</name>
        <dbReference type="ChEBI" id="CHEBI:58210"/>
    </ligand>
</feature>
<dbReference type="Pfam" id="PF01243">
    <property type="entry name" value="PNPOx_N"/>
    <property type="match status" value="1"/>
</dbReference>
<dbReference type="Gene3D" id="2.30.110.10">
    <property type="entry name" value="Electron Transport, Fmn-binding Protein, Chain A"/>
    <property type="match status" value="2"/>
</dbReference>
<dbReference type="Proteomes" id="UP000234206">
    <property type="component" value="Unassembled WGS sequence"/>
</dbReference>
<dbReference type="InterPro" id="IPR012349">
    <property type="entry name" value="Split_barrel_FMN-bd"/>
</dbReference>
<accession>A0A2I1P8F8</accession>
<protein>
    <submittedName>
        <fullName evidence="7">Pyridoxamine 5'-phosphate oxidase</fullName>
    </submittedName>
</protein>
<keyword evidence="3" id="KW-0560">Oxidoreductase</keyword>
<evidence type="ECO:0000256" key="1">
    <source>
        <dbReference type="ARBA" id="ARBA00022630"/>
    </source>
</evidence>
<organism evidence="7 8">
    <name type="scientific">Kytococcus schroeteri</name>
    <dbReference type="NCBI Taxonomy" id="138300"/>
    <lineage>
        <taxon>Bacteria</taxon>
        <taxon>Bacillati</taxon>
        <taxon>Actinomycetota</taxon>
        <taxon>Actinomycetes</taxon>
        <taxon>Micrococcales</taxon>
        <taxon>Kytococcaceae</taxon>
        <taxon>Kytococcus</taxon>
    </lineage>
</organism>
<dbReference type="InterPro" id="IPR011576">
    <property type="entry name" value="Pyridox_Oxase_N"/>
</dbReference>
<feature type="binding site" evidence="4">
    <location>
        <position position="87"/>
    </location>
    <ligand>
        <name>FMN</name>
        <dbReference type="ChEBI" id="CHEBI:58210"/>
    </ligand>
</feature>
<proteinExistence type="predicted"/>
<dbReference type="GO" id="GO:0004733">
    <property type="term" value="F:pyridoxamine phosphate oxidase activity"/>
    <property type="evidence" value="ECO:0007669"/>
    <property type="project" value="InterPro"/>
</dbReference>
<dbReference type="OrthoDB" id="9780392at2"/>
<dbReference type="PANTHER" id="PTHR10851:SF0">
    <property type="entry name" value="PYRIDOXINE-5'-PHOSPHATE OXIDASE"/>
    <property type="match status" value="1"/>
</dbReference>
<dbReference type="GO" id="GO:0008615">
    <property type="term" value="P:pyridoxine biosynthetic process"/>
    <property type="evidence" value="ECO:0007669"/>
    <property type="project" value="InterPro"/>
</dbReference>
<keyword evidence="8" id="KW-1185">Reference proteome</keyword>
<dbReference type="EMBL" id="PKIZ01000025">
    <property type="protein sequence ID" value="PKZ40891.1"/>
    <property type="molecule type" value="Genomic_DNA"/>
</dbReference>
<dbReference type="AlphaFoldDB" id="A0A2I1P8F8"/>
<evidence type="ECO:0000313" key="7">
    <source>
        <dbReference type="EMBL" id="PKZ40891.1"/>
    </source>
</evidence>
<sequence length="190" mass="21110">MSQLSDRLRALPAFPADLPVLDPETAPADPVELFLAWLDDAIEAGERQPHGMALTTLAPDGTPVGRVLILKEVDARGFHFSTHRTSRKGQQLADHPRASMLFWFKEAGRTVRVTGAVRALDESASQRDWEGRPGYDGAPNPDWQLYALVPEELEFMQAREDRNHTRLEYRRSAEDAGPAWARGLVTTPAG</sequence>
<evidence type="ECO:0000259" key="6">
    <source>
        <dbReference type="Pfam" id="PF01243"/>
    </source>
</evidence>
<feature type="region of interest" description="Disordered" evidence="5">
    <location>
        <begin position="169"/>
        <end position="190"/>
    </location>
</feature>